<gene>
    <name evidence="1" type="ORF">ATM17_13195</name>
</gene>
<evidence type="ECO:0000313" key="1">
    <source>
        <dbReference type="EMBL" id="AMU89993.1"/>
    </source>
</evidence>
<accession>A0AAC8Z170</accession>
<dbReference type="AlphaFoldDB" id="A0AAC8Z170"/>
<organism evidence="1 2">
    <name type="scientific">Sphingopyxis macrogoltabida</name>
    <name type="common">Sphingomonas macrogoltabidus</name>
    <dbReference type="NCBI Taxonomy" id="33050"/>
    <lineage>
        <taxon>Bacteria</taxon>
        <taxon>Pseudomonadati</taxon>
        <taxon>Pseudomonadota</taxon>
        <taxon>Alphaproteobacteria</taxon>
        <taxon>Sphingomonadales</taxon>
        <taxon>Sphingomonadaceae</taxon>
        <taxon>Sphingopyxis</taxon>
    </lineage>
</organism>
<reference evidence="1 2" key="2">
    <citation type="journal article" date="2016" name="Genome Announc.">
        <title>Complete Genome Sequence of Sphingopyxis macrogoltabida Strain 203N (NBRC 111659), a Polyethylene Glycol Degrader.</title>
        <authorList>
            <person name="Ohtsubo Y."/>
            <person name="Nonoyama S."/>
            <person name="Nagata Y."/>
            <person name="Numata M."/>
            <person name="Tsuchikane K."/>
            <person name="Hosoyama A."/>
            <person name="Yamazoe A."/>
            <person name="Tsuda M."/>
            <person name="Fujita N."/>
            <person name="Kawai F."/>
        </authorList>
    </citation>
    <scope>NUCLEOTIDE SEQUENCE [LARGE SCALE GENOMIC DNA]</scope>
    <source>
        <strain evidence="1 2">203N</strain>
    </source>
</reference>
<keyword evidence="2" id="KW-1185">Reference proteome</keyword>
<dbReference type="RefSeq" id="WP_054726047.1">
    <property type="nucleotide sequence ID" value="NZ_CP009429.1"/>
</dbReference>
<evidence type="ECO:0000313" key="2">
    <source>
        <dbReference type="Proteomes" id="UP000076088"/>
    </source>
</evidence>
<sequence length="122" mass="12789">MLKDRLEVATDIAKKLANAESAIDQALIAVGVLTSSLPQAQAAVKLSPVSGEVAFAHLETSLFGLLQCRQGMIHLHNELANNIKPGVGLRNIKITAGGDASKIVRPTGLNDDQVDDQVPLAA</sequence>
<dbReference type="EMBL" id="CP013344">
    <property type="protein sequence ID" value="AMU89993.1"/>
    <property type="molecule type" value="Genomic_DNA"/>
</dbReference>
<protein>
    <submittedName>
        <fullName evidence="1">Uncharacterized protein</fullName>
    </submittedName>
</protein>
<proteinExistence type="predicted"/>
<reference evidence="2" key="1">
    <citation type="submission" date="2015-11" db="EMBL/GenBank/DDBJ databases">
        <title>Complete genome sequence of a polyethylene-glycol degrader Sphingopyxis macrogoltabida 203N (NBRC 111659).</title>
        <authorList>
            <person name="Yoshiyuki O."/>
            <person name="Shouta N."/>
            <person name="Nagata Y."/>
            <person name="Numata M."/>
            <person name="Tsuchikane K."/>
            <person name="Hosoyama A."/>
            <person name="Yamazoe A."/>
            <person name="Tsuda M."/>
            <person name="Fujita N."/>
            <person name="Kawai F."/>
        </authorList>
    </citation>
    <scope>NUCLEOTIDE SEQUENCE [LARGE SCALE GENOMIC DNA]</scope>
    <source>
        <strain evidence="2">203N</strain>
    </source>
</reference>
<name>A0AAC8Z170_SPHMC</name>
<dbReference type="Proteomes" id="UP000076088">
    <property type="component" value="Chromosome"/>
</dbReference>